<dbReference type="PANTHER" id="PTHR30468">
    <property type="entry name" value="ALPHA-KETOGLUTARATE-DEPENDENT SULFONATE DIOXYGENASE"/>
    <property type="match status" value="1"/>
</dbReference>
<evidence type="ECO:0000256" key="2">
    <source>
        <dbReference type="ARBA" id="ARBA00022723"/>
    </source>
</evidence>
<accession>A0A829Y6K7</accession>
<evidence type="ECO:0000313" key="7">
    <source>
        <dbReference type="EMBL" id="GFE78661.1"/>
    </source>
</evidence>
<reference evidence="8" key="1">
    <citation type="submission" date="2020-01" db="EMBL/GenBank/DDBJ databases">
        <title>'Steroidobacter agaridevorans' sp. nov., agar-degrading bacteria isolated from rhizosphere soils.</title>
        <authorList>
            <person name="Ikenaga M."/>
            <person name="Kataoka M."/>
            <person name="Murouchi A."/>
            <person name="Katsuragi S."/>
            <person name="Sakai M."/>
        </authorList>
    </citation>
    <scope>NUCLEOTIDE SEQUENCE [LARGE SCALE GENOMIC DNA]</scope>
    <source>
        <strain evidence="8">YU21-B</strain>
    </source>
</reference>
<sequence>MAANPKPAVPPSQSYQTITADRLTPTIGAVISGIDLSKPLSEQQIADLNAAIADHQVIFFRNQSLDPPSLKRVGQYFGELQIHALQGLPDHPEVRKLQADANSKHVAGEEWHTDMSCATIPPMGSILYLHTLPTMGGDTVFASMYAAYEALSDRMKAYLEGLTATHDGKLAFGRFNPDGKFPVAVHPVIRTHPVTGRKVLFVNKGFTARINEVPDAESAAILQFLFHHCENAYFQVRFRWEPHSVAFWDNRCTQHLAIWDYYPQLRSGFRVQIADKGGPKESA</sequence>
<dbReference type="GO" id="GO:0046872">
    <property type="term" value="F:metal ion binding"/>
    <property type="evidence" value="ECO:0007669"/>
    <property type="project" value="UniProtKB-KW"/>
</dbReference>
<evidence type="ECO:0000256" key="1">
    <source>
        <dbReference type="ARBA" id="ARBA00005896"/>
    </source>
</evidence>
<dbReference type="GO" id="GO:0006790">
    <property type="term" value="P:sulfur compound metabolic process"/>
    <property type="evidence" value="ECO:0007669"/>
    <property type="project" value="TreeGrafter"/>
</dbReference>
<gene>
    <name evidence="7" type="ORF">GCM10011487_06610</name>
</gene>
<comment type="caution">
    <text evidence="7">The sequence shown here is derived from an EMBL/GenBank/DDBJ whole genome shotgun (WGS) entry which is preliminary data.</text>
</comment>
<proteinExistence type="inferred from homology"/>
<keyword evidence="5" id="KW-0408">Iron</keyword>
<dbReference type="SUPFAM" id="SSF51197">
    <property type="entry name" value="Clavaminate synthase-like"/>
    <property type="match status" value="1"/>
</dbReference>
<dbReference type="Proteomes" id="UP000445000">
    <property type="component" value="Unassembled WGS sequence"/>
</dbReference>
<dbReference type="EMBL" id="BLJN01000001">
    <property type="protein sequence ID" value="GFE78661.1"/>
    <property type="molecule type" value="Genomic_DNA"/>
</dbReference>
<comment type="similarity">
    <text evidence="1">Belongs to the TfdA dioxygenase family.</text>
</comment>
<dbReference type="InterPro" id="IPR042098">
    <property type="entry name" value="TauD-like_sf"/>
</dbReference>
<protein>
    <submittedName>
        <fullName evidence="7">Taurine dioxygenase</fullName>
    </submittedName>
</protein>
<keyword evidence="3 7" id="KW-0223">Dioxygenase</keyword>
<dbReference type="PANTHER" id="PTHR30468:SF1">
    <property type="entry name" value="ALPHA-KETOGLUTARATE-DEPENDENT SULFONATE DIOXYGENASE"/>
    <property type="match status" value="1"/>
</dbReference>
<dbReference type="RefSeq" id="WP_161810533.1">
    <property type="nucleotide sequence ID" value="NZ_BLJN01000001.1"/>
</dbReference>
<evidence type="ECO:0000259" key="6">
    <source>
        <dbReference type="Pfam" id="PF02668"/>
    </source>
</evidence>
<dbReference type="InterPro" id="IPR003819">
    <property type="entry name" value="TauD/TfdA-like"/>
</dbReference>
<keyword evidence="8" id="KW-1185">Reference proteome</keyword>
<organism evidence="7 8">
    <name type="scientific">Steroidobacter agaridevorans</name>
    <dbReference type="NCBI Taxonomy" id="2695856"/>
    <lineage>
        <taxon>Bacteria</taxon>
        <taxon>Pseudomonadati</taxon>
        <taxon>Pseudomonadota</taxon>
        <taxon>Gammaproteobacteria</taxon>
        <taxon>Steroidobacterales</taxon>
        <taxon>Steroidobacteraceae</taxon>
        <taxon>Steroidobacter</taxon>
    </lineage>
</organism>
<keyword evidence="4" id="KW-0560">Oxidoreductase</keyword>
<evidence type="ECO:0000256" key="3">
    <source>
        <dbReference type="ARBA" id="ARBA00022964"/>
    </source>
</evidence>
<name>A0A829Y6K7_9GAMM</name>
<dbReference type="GO" id="GO:0005737">
    <property type="term" value="C:cytoplasm"/>
    <property type="evidence" value="ECO:0007669"/>
    <property type="project" value="TreeGrafter"/>
</dbReference>
<dbReference type="Gene3D" id="3.60.130.10">
    <property type="entry name" value="Clavaminate synthase-like"/>
    <property type="match status" value="1"/>
</dbReference>
<dbReference type="InterPro" id="IPR051323">
    <property type="entry name" value="AtsK-like"/>
</dbReference>
<dbReference type="Pfam" id="PF02668">
    <property type="entry name" value="TauD"/>
    <property type="match status" value="1"/>
</dbReference>
<feature type="domain" description="TauD/TfdA-like" evidence="6">
    <location>
        <begin position="22"/>
        <end position="270"/>
    </location>
</feature>
<evidence type="ECO:0000256" key="5">
    <source>
        <dbReference type="ARBA" id="ARBA00023004"/>
    </source>
</evidence>
<evidence type="ECO:0000313" key="8">
    <source>
        <dbReference type="Proteomes" id="UP000445000"/>
    </source>
</evidence>
<dbReference type="GO" id="GO:0000908">
    <property type="term" value="F:taurine dioxygenase activity"/>
    <property type="evidence" value="ECO:0007669"/>
    <property type="project" value="TreeGrafter"/>
</dbReference>
<keyword evidence="2" id="KW-0479">Metal-binding</keyword>
<evidence type="ECO:0000256" key="4">
    <source>
        <dbReference type="ARBA" id="ARBA00023002"/>
    </source>
</evidence>
<dbReference type="AlphaFoldDB" id="A0A829Y6K7"/>